<feature type="non-terminal residue" evidence="1">
    <location>
        <position position="1"/>
    </location>
</feature>
<organism evidence="1">
    <name type="scientific">marine sediment metagenome</name>
    <dbReference type="NCBI Taxonomy" id="412755"/>
    <lineage>
        <taxon>unclassified sequences</taxon>
        <taxon>metagenomes</taxon>
        <taxon>ecological metagenomes</taxon>
    </lineage>
</organism>
<gene>
    <name evidence="1" type="ORF">LCGC14_2249030</name>
</gene>
<comment type="caution">
    <text evidence="1">The sequence shown here is derived from an EMBL/GenBank/DDBJ whole genome shotgun (WGS) entry which is preliminary data.</text>
</comment>
<dbReference type="AlphaFoldDB" id="A0A0F9D2W7"/>
<proteinExistence type="predicted"/>
<name>A0A0F9D2W7_9ZZZZ</name>
<protein>
    <submittedName>
        <fullName evidence="1">Uncharacterized protein</fullName>
    </submittedName>
</protein>
<evidence type="ECO:0000313" key="1">
    <source>
        <dbReference type="EMBL" id="KKL56078.1"/>
    </source>
</evidence>
<accession>A0A0F9D2W7</accession>
<sequence>LDFIEGEDFMGKEVDLNAFIDDPGRLLDYATGRFLPLNLEALFEARGPLEMRILAGLTETVGGRSFPRSAFSIFEEAQESVFQEKRSLGEKPYVDFDSFEDLSKENAPAVAVVNTDPRVQQAQERLEHESRFRVKTREAVGFERLEETRVEQEKLQLEDDAAFNRGEIVVSVWKDGFRSRQAEFFARRDQIVADFGLKFGTDKAGVNAAIDAYFGVDAERFKNLATGGVDWDRFFATREAALDGLSSVNLQLVKGYLRRYDTPTVRDFRSAQADLEEYWSVEDLVWSRFRDSAEFEPFLNMNDYLESQAQSLLDAGVPRDEISRTLSRLPMVQRLTSSIGELRFRYRLSNPSIDALLVKWYGLVPAELQRRASGRGGRARRAGR</sequence>
<dbReference type="EMBL" id="LAZR01030616">
    <property type="protein sequence ID" value="KKL56078.1"/>
    <property type="molecule type" value="Genomic_DNA"/>
</dbReference>
<reference evidence="1" key="1">
    <citation type="journal article" date="2015" name="Nature">
        <title>Complex archaea that bridge the gap between prokaryotes and eukaryotes.</title>
        <authorList>
            <person name="Spang A."/>
            <person name="Saw J.H."/>
            <person name="Jorgensen S.L."/>
            <person name="Zaremba-Niedzwiedzka K."/>
            <person name="Martijn J."/>
            <person name="Lind A.E."/>
            <person name="van Eijk R."/>
            <person name="Schleper C."/>
            <person name="Guy L."/>
            <person name="Ettema T.J."/>
        </authorList>
    </citation>
    <scope>NUCLEOTIDE SEQUENCE</scope>
</reference>